<protein>
    <submittedName>
        <fullName evidence="1">Uncharacterized protein</fullName>
    </submittedName>
</protein>
<evidence type="ECO:0000313" key="2">
    <source>
        <dbReference type="Proteomes" id="UP001218188"/>
    </source>
</evidence>
<accession>A0AAD6RXQ3</accession>
<organism evidence="1 2">
    <name type="scientific">Mycena alexandri</name>
    <dbReference type="NCBI Taxonomy" id="1745969"/>
    <lineage>
        <taxon>Eukaryota</taxon>
        <taxon>Fungi</taxon>
        <taxon>Dikarya</taxon>
        <taxon>Basidiomycota</taxon>
        <taxon>Agaricomycotina</taxon>
        <taxon>Agaricomycetes</taxon>
        <taxon>Agaricomycetidae</taxon>
        <taxon>Agaricales</taxon>
        <taxon>Marasmiineae</taxon>
        <taxon>Mycenaceae</taxon>
        <taxon>Mycena</taxon>
    </lineage>
</organism>
<comment type="caution">
    <text evidence="1">The sequence shown here is derived from an EMBL/GenBank/DDBJ whole genome shotgun (WGS) entry which is preliminary data.</text>
</comment>
<dbReference type="EMBL" id="JARJCM010000449">
    <property type="protein sequence ID" value="KAJ7016952.1"/>
    <property type="molecule type" value="Genomic_DNA"/>
</dbReference>
<sequence>MQSRFRAAPEYGYPTHVDSGERYRPKESQMFRLGMPPVHPKAFPLWIPGACKIPPPRRLRFTTGVYTASAASYLLPSMRKARLPALISSFPFLSRSTSSVTTLPLRYRLQCLLSPLVSRLSYGFCAGAALPKVSLLRTRYPALANLKTSKIPSDLRCNAHKYFCQGRFIPPASSPPPTRSLVLKDLQDTEEHHRCLMFLFRLCQRLIEFQIEKYVSSTTTVPIANAQGQGVGHTVYLSIARKRLILQVISPERKNFKRGQRCTPVSIPSIF</sequence>
<keyword evidence="2" id="KW-1185">Reference proteome</keyword>
<evidence type="ECO:0000313" key="1">
    <source>
        <dbReference type="EMBL" id="KAJ7016952.1"/>
    </source>
</evidence>
<reference evidence="1" key="1">
    <citation type="submission" date="2023-03" db="EMBL/GenBank/DDBJ databases">
        <title>Massive genome expansion in bonnet fungi (Mycena s.s.) driven by repeated elements and novel gene families across ecological guilds.</title>
        <authorList>
            <consortium name="Lawrence Berkeley National Laboratory"/>
            <person name="Harder C.B."/>
            <person name="Miyauchi S."/>
            <person name="Viragh M."/>
            <person name="Kuo A."/>
            <person name="Thoen E."/>
            <person name="Andreopoulos B."/>
            <person name="Lu D."/>
            <person name="Skrede I."/>
            <person name="Drula E."/>
            <person name="Henrissat B."/>
            <person name="Morin E."/>
            <person name="Kohler A."/>
            <person name="Barry K."/>
            <person name="LaButti K."/>
            <person name="Morin E."/>
            <person name="Salamov A."/>
            <person name="Lipzen A."/>
            <person name="Mereny Z."/>
            <person name="Hegedus B."/>
            <person name="Baldrian P."/>
            <person name="Stursova M."/>
            <person name="Weitz H."/>
            <person name="Taylor A."/>
            <person name="Grigoriev I.V."/>
            <person name="Nagy L.G."/>
            <person name="Martin F."/>
            <person name="Kauserud H."/>
        </authorList>
    </citation>
    <scope>NUCLEOTIDE SEQUENCE</scope>
    <source>
        <strain evidence="1">CBHHK200</strain>
    </source>
</reference>
<dbReference type="Proteomes" id="UP001218188">
    <property type="component" value="Unassembled WGS sequence"/>
</dbReference>
<name>A0AAD6RXQ3_9AGAR</name>
<gene>
    <name evidence="1" type="ORF">C8F04DRAFT_1158656</name>
</gene>
<dbReference type="AlphaFoldDB" id="A0AAD6RXQ3"/>
<proteinExistence type="predicted"/>